<accession>A0A8R1UU89</accession>
<dbReference type="AlphaFoldDB" id="A0A2A6CFL4"/>
<name>A0A2A6CFL4_PRIPA</name>
<evidence type="ECO:0000313" key="1">
    <source>
        <dbReference type="EnsemblMetazoa" id="PPA38306.1"/>
    </source>
</evidence>
<accession>A0A2A6CFL4</accession>
<dbReference type="Proteomes" id="UP000005239">
    <property type="component" value="Unassembled WGS sequence"/>
</dbReference>
<protein>
    <submittedName>
        <fullName evidence="1">Uncharacterized protein</fullName>
    </submittedName>
</protein>
<organism evidence="1 2">
    <name type="scientific">Pristionchus pacificus</name>
    <name type="common">Parasitic nematode worm</name>
    <dbReference type="NCBI Taxonomy" id="54126"/>
    <lineage>
        <taxon>Eukaryota</taxon>
        <taxon>Metazoa</taxon>
        <taxon>Ecdysozoa</taxon>
        <taxon>Nematoda</taxon>
        <taxon>Chromadorea</taxon>
        <taxon>Rhabditida</taxon>
        <taxon>Rhabditina</taxon>
        <taxon>Diplogasteromorpha</taxon>
        <taxon>Diplogasteroidea</taxon>
        <taxon>Neodiplogasteridae</taxon>
        <taxon>Pristionchus</taxon>
    </lineage>
</organism>
<proteinExistence type="predicted"/>
<gene>
    <name evidence="1" type="primary">WBGene00276675</name>
</gene>
<keyword evidence="2" id="KW-1185">Reference proteome</keyword>
<reference evidence="2" key="1">
    <citation type="journal article" date="2008" name="Nat. Genet.">
        <title>The Pristionchus pacificus genome provides a unique perspective on nematode lifestyle and parasitism.</title>
        <authorList>
            <person name="Dieterich C."/>
            <person name="Clifton S.W."/>
            <person name="Schuster L.N."/>
            <person name="Chinwalla A."/>
            <person name="Delehaunty K."/>
            <person name="Dinkelacker I."/>
            <person name="Fulton L."/>
            <person name="Fulton R."/>
            <person name="Godfrey J."/>
            <person name="Minx P."/>
            <person name="Mitreva M."/>
            <person name="Roeseler W."/>
            <person name="Tian H."/>
            <person name="Witte H."/>
            <person name="Yang S.P."/>
            <person name="Wilson R.K."/>
            <person name="Sommer R.J."/>
        </authorList>
    </citation>
    <scope>NUCLEOTIDE SEQUENCE [LARGE SCALE GENOMIC DNA]</scope>
    <source>
        <strain evidence="2">PS312</strain>
    </source>
</reference>
<sequence length="355" mass="41703">MLNYLKQEVLTTISDDCVLSIFAYLDVSNLDEVSCVNRRMLNLAQFQLTRTPKKRALELRIVENEQGHAFQFFNVDNEFNYVYMLENEDQNNARKENRFLYRGRGVTTNQMLLQGKLKGPTKHQIIPSLLLSRLEKLSSRITYEGFFLKNIKITSSLMSCLEESEHNIDWIDLLNVKVGVDCKERLFWFLMKKTITSVEIDNVELEIYKMINESFIQAFGSKNDWKDQLIIILHIPDSFLEACLFYPPNEAIEYIARYEHLYLQTLTLPALWVPELLEKRLKFRTEGIFLISMMGDLPYRLFEDFPHLILEIIDTCSAILTDDSVGTEVLFQIFEKHGNHTMHAHFTIPNNFNRF</sequence>
<dbReference type="EnsemblMetazoa" id="PPA38306.1">
    <property type="protein sequence ID" value="PPA38306.1"/>
    <property type="gene ID" value="WBGene00276675"/>
</dbReference>
<evidence type="ECO:0000313" key="2">
    <source>
        <dbReference type="Proteomes" id="UP000005239"/>
    </source>
</evidence>
<reference evidence="1" key="2">
    <citation type="submission" date="2022-06" db="UniProtKB">
        <authorList>
            <consortium name="EnsemblMetazoa"/>
        </authorList>
    </citation>
    <scope>IDENTIFICATION</scope>
    <source>
        <strain evidence="1">PS312</strain>
    </source>
</reference>